<dbReference type="Proteomes" id="UP000435649">
    <property type="component" value="Unassembled WGS sequence"/>
</dbReference>
<accession>A0A844GB92</accession>
<dbReference type="AlphaFoldDB" id="A0A844GB92"/>
<evidence type="ECO:0000256" key="1">
    <source>
        <dbReference type="SAM" id="Phobius"/>
    </source>
</evidence>
<dbReference type="RefSeq" id="WP_154420938.1">
    <property type="nucleotide sequence ID" value="NZ_VUNS01000057.1"/>
</dbReference>
<keyword evidence="3" id="KW-1185">Reference proteome</keyword>
<proteinExistence type="predicted"/>
<organism evidence="2 3">
    <name type="scientific">Victivallis lenta</name>
    <dbReference type="NCBI Taxonomy" id="2606640"/>
    <lineage>
        <taxon>Bacteria</taxon>
        <taxon>Pseudomonadati</taxon>
        <taxon>Lentisphaerota</taxon>
        <taxon>Lentisphaeria</taxon>
        <taxon>Victivallales</taxon>
        <taxon>Victivallaceae</taxon>
        <taxon>Victivallis</taxon>
    </lineage>
</organism>
<gene>
    <name evidence="2" type="ORF">FYJ85_22380</name>
</gene>
<feature type="transmembrane region" description="Helical" evidence="1">
    <location>
        <begin position="131"/>
        <end position="153"/>
    </location>
</feature>
<keyword evidence="1" id="KW-1133">Transmembrane helix</keyword>
<reference evidence="2 3" key="1">
    <citation type="submission" date="2019-08" db="EMBL/GenBank/DDBJ databases">
        <title>In-depth cultivation of the pig gut microbiome towards novel bacterial diversity and tailored functional studies.</title>
        <authorList>
            <person name="Wylensek D."/>
            <person name="Hitch T.C.A."/>
            <person name="Clavel T."/>
        </authorList>
    </citation>
    <scope>NUCLEOTIDE SEQUENCE [LARGE SCALE GENOMIC DNA]</scope>
    <source>
        <strain evidence="2 3">BBE-744-WT-12</strain>
    </source>
</reference>
<evidence type="ECO:0000313" key="3">
    <source>
        <dbReference type="Proteomes" id="UP000435649"/>
    </source>
</evidence>
<keyword evidence="1" id="KW-0472">Membrane</keyword>
<evidence type="ECO:0000313" key="2">
    <source>
        <dbReference type="EMBL" id="MST99781.1"/>
    </source>
</evidence>
<protein>
    <submittedName>
        <fullName evidence="2">Uncharacterized protein</fullName>
    </submittedName>
</protein>
<name>A0A844GB92_9BACT</name>
<dbReference type="EMBL" id="VUNS01000057">
    <property type="protein sequence ID" value="MST99781.1"/>
    <property type="molecule type" value="Genomic_DNA"/>
</dbReference>
<comment type="caution">
    <text evidence="2">The sequence shown here is derived from an EMBL/GenBank/DDBJ whole genome shotgun (WGS) entry which is preliminary data.</text>
</comment>
<keyword evidence="1" id="KW-0812">Transmembrane</keyword>
<sequence length="165" mass="19248">MGSIVFIPLFLFPTIIVCTRGLYFKPSSILAEISEKKNLDYLADCLRGNSFPFGSRNSIYIGGNKYDMFISRDNFFPSDYIRINIDIFQYVFYAEKQSDIICSSNMVVVPIGDHLYYGYYKNYIKIANQSFVFLFSLVLLQIIAGIIFIVKYFRRNRICKIKLHD</sequence>